<dbReference type="Pfam" id="PF04060">
    <property type="entry name" value="FeS"/>
    <property type="match status" value="1"/>
</dbReference>
<sequence>MGVIGFRKAKCKDCYKCVRLCEVKAIRIKDEHAQFVASECVECGQCLEACPQNAITFIKDIQWIKSMVKNGEKTVVSLAPAYLGVFGDADPNQMAAALHQLGFTYVHETAEAAGYVVQEYMNYCDRSDKDAVLLTSSCSAINNLIEKYHPDMLPYLLPVVTPAIAHARMLRAQYGPDVKIIYISPCVSDGGDALKDPRTKGIIDAVLDFATLRDWLRSEQIKIPKCPSSHMDSMDPKVMRLFAVSGGILSAIKAAKGRKYKHKRLYVSGIGPCEELFECIRNGEIKNCVIELNSCTGGCINGPMTGGKKRDRFRSKISVSQKVDEHEAPELPPLPEGVSLYKEYTARCEKRIVPSDEQIRAILSKIGKDSPEKELNCGACGFPTCRDKAIAVYRGKTQLTMCIPYMYEQAKGMSDIILAVTPSMIIVVDKDYFICEFNNAAEVAFGVSQQKALGHPVSEFISTEYFEKVFREKRSIINQRVDYDAYHIKTMQNIIYMREQEKALVIMRDITEGVRKQEQLRKVKLDTVAMAQNVINKQMMVAQEIAGLLGETTAETKSTLRKLRDTLMDSDEDMKI</sequence>
<dbReference type="InterPro" id="IPR017896">
    <property type="entry name" value="4Fe4S_Fe-S-bd"/>
</dbReference>
<dbReference type="InterPro" id="IPR007202">
    <property type="entry name" value="4Fe-4S_dom"/>
</dbReference>
<dbReference type="InterPro" id="IPR004108">
    <property type="entry name" value="Fe_hydrogenase_lsu_C"/>
</dbReference>
<dbReference type="GO" id="GO:0006355">
    <property type="term" value="P:regulation of DNA-templated transcription"/>
    <property type="evidence" value="ECO:0007669"/>
    <property type="project" value="InterPro"/>
</dbReference>
<feature type="domain" description="4Fe-4S" evidence="7">
    <location>
        <begin position="357"/>
        <end position="419"/>
    </location>
</feature>
<dbReference type="InterPro" id="IPR017900">
    <property type="entry name" value="4Fe4S_Fe_S_CS"/>
</dbReference>
<dbReference type="CDD" id="cd00130">
    <property type="entry name" value="PAS"/>
    <property type="match status" value="1"/>
</dbReference>
<keyword evidence="1" id="KW-0004">4Fe-4S</keyword>
<protein>
    <submittedName>
        <fullName evidence="8">PAS domain S-box protein</fullName>
    </submittedName>
</protein>
<evidence type="ECO:0000256" key="3">
    <source>
        <dbReference type="ARBA" id="ARBA00023004"/>
    </source>
</evidence>
<dbReference type="SUPFAM" id="SSF55785">
    <property type="entry name" value="PYP-like sensor domain (PAS domain)"/>
    <property type="match status" value="1"/>
</dbReference>
<reference evidence="8 9" key="1">
    <citation type="submission" date="2018-08" db="EMBL/GenBank/DDBJ databases">
        <title>A genome reference for cultivated species of the human gut microbiota.</title>
        <authorList>
            <person name="Zou Y."/>
            <person name="Xue W."/>
            <person name="Luo G."/>
        </authorList>
    </citation>
    <scope>NUCLEOTIDE SEQUENCE [LARGE SCALE GENOMIC DNA]</scope>
    <source>
        <strain evidence="8 9">AF45-17</strain>
    </source>
</reference>
<evidence type="ECO:0000259" key="7">
    <source>
        <dbReference type="PROSITE" id="PS51656"/>
    </source>
</evidence>
<dbReference type="Proteomes" id="UP000260773">
    <property type="component" value="Unassembled WGS sequence"/>
</dbReference>
<dbReference type="GO" id="GO:0046872">
    <property type="term" value="F:metal ion binding"/>
    <property type="evidence" value="ECO:0007669"/>
    <property type="project" value="UniProtKB-KW"/>
</dbReference>
<dbReference type="AlphaFoldDB" id="A0A3E2TRM7"/>
<dbReference type="Gene3D" id="1.10.15.40">
    <property type="entry name" value="Electron transport complex subunit B, putative Fe-S cluster"/>
    <property type="match status" value="1"/>
</dbReference>
<dbReference type="PROSITE" id="PS00198">
    <property type="entry name" value="4FE4S_FER_1"/>
    <property type="match status" value="1"/>
</dbReference>
<dbReference type="PROSITE" id="PS51656">
    <property type="entry name" value="4FE4S"/>
    <property type="match status" value="1"/>
</dbReference>
<gene>
    <name evidence="8" type="ORF">DW070_03330</name>
</gene>
<keyword evidence="4" id="KW-0411">Iron-sulfur</keyword>
<dbReference type="PROSITE" id="PS50112">
    <property type="entry name" value="PAS"/>
    <property type="match status" value="1"/>
</dbReference>
<dbReference type="GO" id="GO:0051539">
    <property type="term" value="F:4 iron, 4 sulfur cluster binding"/>
    <property type="evidence" value="ECO:0007669"/>
    <property type="project" value="UniProtKB-KW"/>
</dbReference>
<dbReference type="SUPFAM" id="SSF54862">
    <property type="entry name" value="4Fe-4S ferredoxins"/>
    <property type="match status" value="1"/>
</dbReference>
<comment type="caution">
    <text evidence="8">The sequence shown here is derived from an EMBL/GenBank/DDBJ whole genome shotgun (WGS) entry which is preliminary data.</text>
</comment>
<dbReference type="InterPro" id="IPR035965">
    <property type="entry name" value="PAS-like_dom_sf"/>
</dbReference>
<dbReference type="InterPro" id="IPR050340">
    <property type="entry name" value="Cytosolic_Fe-S_CAF"/>
</dbReference>
<dbReference type="PROSITE" id="PS51379">
    <property type="entry name" value="4FE4S_FER_2"/>
    <property type="match status" value="2"/>
</dbReference>
<keyword evidence="2" id="KW-0479">Metal-binding</keyword>
<keyword evidence="3" id="KW-0408">Iron</keyword>
<feature type="domain" description="4Fe-4S ferredoxin-type" evidence="6">
    <location>
        <begin position="31"/>
        <end position="60"/>
    </location>
</feature>
<dbReference type="InterPro" id="IPR000014">
    <property type="entry name" value="PAS"/>
</dbReference>
<name>A0A3E2TRM7_9FIRM</name>
<evidence type="ECO:0000259" key="5">
    <source>
        <dbReference type="PROSITE" id="PS50112"/>
    </source>
</evidence>
<dbReference type="InterPro" id="IPR013767">
    <property type="entry name" value="PAS_fold"/>
</dbReference>
<dbReference type="Gene3D" id="3.30.70.20">
    <property type="match status" value="1"/>
</dbReference>
<dbReference type="Pfam" id="PF02906">
    <property type="entry name" value="Fe_hyd_lg_C"/>
    <property type="match status" value="1"/>
</dbReference>
<dbReference type="EMBL" id="QVEP01000005">
    <property type="protein sequence ID" value="RGB81491.1"/>
    <property type="molecule type" value="Genomic_DNA"/>
</dbReference>
<dbReference type="InterPro" id="IPR009016">
    <property type="entry name" value="Fe_hydrogenase"/>
</dbReference>
<evidence type="ECO:0000313" key="9">
    <source>
        <dbReference type="Proteomes" id="UP000260773"/>
    </source>
</evidence>
<dbReference type="NCBIfam" id="TIGR00229">
    <property type="entry name" value="sensory_box"/>
    <property type="match status" value="1"/>
</dbReference>
<proteinExistence type="predicted"/>
<dbReference type="SUPFAM" id="SSF53920">
    <property type="entry name" value="Fe-only hydrogenase"/>
    <property type="match status" value="1"/>
</dbReference>
<evidence type="ECO:0000256" key="2">
    <source>
        <dbReference type="ARBA" id="ARBA00022723"/>
    </source>
</evidence>
<dbReference type="Pfam" id="PF12838">
    <property type="entry name" value="Fer4_7"/>
    <property type="match status" value="1"/>
</dbReference>
<dbReference type="SMART" id="SM00091">
    <property type="entry name" value="PAS"/>
    <property type="match status" value="1"/>
</dbReference>
<dbReference type="Pfam" id="PF00989">
    <property type="entry name" value="PAS"/>
    <property type="match status" value="1"/>
</dbReference>
<organism evidence="8 9">
    <name type="scientific">Coprococcus catus</name>
    <dbReference type="NCBI Taxonomy" id="116085"/>
    <lineage>
        <taxon>Bacteria</taxon>
        <taxon>Bacillati</taxon>
        <taxon>Bacillota</taxon>
        <taxon>Clostridia</taxon>
        <taxon>Lachnospirales</taxon>
        <taxon>Lachnospiraceae</taxon>
        <taxon>Coprococcus</taxon>
    </lineage>
</organism>
<evidence type="ECO:0000313" key="8">
    <source>
        <dbReference type="EMBL" id="RGB81491.1"/>
    </source>
</evidence>
<feature type="domain" description="4Fe-4S ferredoxin-type" evidence="6">
    <location>
        <begin position="2"/>
        <end position="30"/>
    </location>
</feature>
<dbReference type="Gene3D" id="3.40.950.10">
    <property type="entry name" value="Fe-only Hydrogenase (Larger Subunit), Chain L, domain 3"/>
    <property type="match status" value="1"/>
</dbReference>
<accession>A0A3E2TRM7</accession>
<feature type="domain" description="PAS" evidence="5">
    <location>
        <begin position="417"/>
        <end position="480"/>
    </location>
</feature>
<dbReference type="PANTHER" id="PTHR11615">
    <property type="entry name" value="NITRATE, FORMATE, IRON DEHYDROGENASE"/>
    <property type="match status" value="1"/>
</dbReference>
<evidence type="ECO:0000259" key="6">
    <source>
        <dbReference type="PROSITE" id="PS51379"/>
    </source>
</evidence>
<evidence type="ECO:0000256" key="4">
    <source>
        <dbReference type="ARBA" id="ARBA00023014"/>
    </source>
</evidence>
<evidence type="ECO:0000256" key="1">
    <source>
        <dbReference type="ARBA" id="ARBA00022485"/>
    </source>
</evidence>
<dbReference type="Gene3D" id="3.30.450.20">
    <property type="entry name" value="PAS domain"/>
    <property type="match status" value="1"/>
</dbReference>